<gene>
    <name evidence="2" type="ORF">JFT45_24685</name>
</gene>
<feature type="region of interest" description="Disordered" evidence="1">
    <location>
        <begin position="46"/>
        <end position="65"/>
    </location>
</feature>
<evidence type="ECO:0000256" key="1">
    <source>
        <dbReference type="SAM" id="MobiDB-lite"/>
    </source>
</evidence>
<evidence type="ECO:0000313" key="2">
    <source>
        <dbReference type="EMBL" id="MBJ2259703.1"/>
    </source>
</evidence>
<protein>
    <submittedName>
        <fullName evidence="2">Uncharacterized protein</fullName>
    </submittedName>
</protein>
<organism evidence="2 3">
    <name type="scientific">Pseudomonas psychrophila</name>
    <dbReference type="NCBI Taxonomy" id="122355"/>
    <lineage>
        <taxon>Bacteria</taxon>
        <taxon>Pseudomonadati</taxon>
        <taxon>Pseudomonadota</taxon>
        <taxon>Gammaproteobacteria</taxon>
        <taxon>Pseudomonadales</taxon>
        <taxon>Pseudomonadaceae</taxon>
        <taxon>Pseudomonas</taxon>
    </lineage>
</organism>
<comment type="caution">
    <text evidence="2">The sequence shown here is derived from an EMBL/GenBank/DDBJ whole genome shotgun (WGS) entry which is preliminary data.</text>
</comment>
<reference evidence="2" key="1">
    <citation type="submission" date="2020-12" db="EMBL/GenBank/DDBJ databases">
        <title>Antibiotic resistance and phylogeny of Pseudomonas spp. isolated over three decades from chicken meat in the Norwegian food chain.</title>
        <authorList>
            <person name="Moen B."/>
        </authorList>
    </citation>
    <scope>NUCLEOTIDE SEQUENCE</scope>
    <source>
        <strain evidence="2">MF6762</strain>
    </source>
</reference>
<dbReference type="RefSeq" id="WP_108184790.1">
    <property type="nucleotide sequence ID" value="NZ_JAEKCZ010000034.1"/>
</dbReference>
<sequence>MKGFNDWLHHNDGERYEGLREEFFEAGGEPGEFLDWAEAKYRDELEADAERKAAPPPTKYPSYGLQISTDSFRNELYHYRDAVEAFATACEQIELVKGDGYGQEVRDRVQAYFDSSLVRRDQAARTLAELVSAAAKAADPQTKN</sequence>
<evidence type="ECO:0000313" key="3">
    <source>
        <dbReference type="Proteomes" id="UP000658390"/>
    </source>
</evidence>
<dbReference type="Proteomes" id="UP000658390">
    <property type="component" value="Unassembled WGS sequence"/>
</dbReference>
<dbReference type="EMBL" id="JAEKCZ010000034">
    <property type="protein sequence ID" value="MBJ2259703.1"/>
    <property type="molecule type" value="Genomic_DNA"/>
</dbReference>
<name>A0A8I1FVS9_9PSED</name>
<dbReference type="AlphaFoldDB" id="A0A8I1FVS9"/>
<accession>A0A8I1FVS9</accession>
<proteinExistence type="predicted"/>